<name>B4S7H0_PROA2</name>
<dbReference type="RefSeq" id="WP_012505544.1">
    <property type="nucleotide sequence ID" value="NC_011059.1"/>
</dbReference>
<reference evidence="2" key="1">
    <citation type="submission" date="2008-06" db="EMBL/GenBank/DDBJ databases">
        <title>Complete sequence of chromosome of Prosthecochloris aestuarii DSM 271.</title>
        <authorList>
            <consortium name="US DOE Joint Genome Institute"/>
            <person name="Lucas S."/>
            <person name="Copeland A."/>
            <person name="Lapidus A."/>
            <person name="Glavina del Rio T."/>
            <person name="Dalin E."/>
            <person name="Tice H."/>
            <person name="Bruce D."/>
            <person name="Goodwin L."/>
            <person name="Pitluck S."/>
            <person name="Schmutz J."/>
            <person name="Larimer F."/>
            <person name="Land M."/>
            <person name="Hauser L."/>
            <person name="Kyrpides N."/>
            <person name="Anderson I."/>
            <person name="Liu Z."/>
            <person name="Li T."/>
            <person name="Zhao F."/>
            <person name="Overmann J."/>
            <person name="Bryant D.A."/>
            <person name="Richardson P."/>
        </authorList>
    </citation>
    <scope>NUCLEOTIDE SEQUENCE [LARGE SCALE GENOMIC DNA]</scope>
    <source>
        <strain evidence="2">DSM 271</strain>
    </source>
</reference>
<dbReference type="EMBL" id="CP001108">
    <property type="protein sequence ID" value="ACF46007.1"/>
    <property type="molecule type" value="Genomic_DNA"/>
</dbReference>
<organism evidence="2 3">
    <name type="scientific">Prosthecochloris aestuarii (strain DSM 271 / SK 413)</name>
    <dbReference type="NCBI Taxonomy" id="290512"/>
    <lineage>
        <taxon>Bacteria</taxon>
        <taxon>Pseudomonadati</taxon>
        <taxon>Chlorobiota</taxon>
        <taxon>Chlorobiia</taxon>
        <taxon>Chlorobiales</taxon>
        <taxon>Chlorobiaceae</taxon>
        <taxon>Prosthecochloris</taxon>
    </lineage>
</organism>
<feature type="compositionally biased region" description="Polar residues" evidence="1">
    <location>
        <begin position="60"/>
        <end position="69"/>
    </location>
</feature>
<accession>B4S7H0</accession>
<dbReference type="AlphaFoldDB" id="B4S7H0"/>
<evidence type="ECO:0000256" key="1">
    <source>
        <dbReference type="SAM" id="MobiDB-lite"/>
    </source>
</evidence>
<dbReference type="HOGENOM" id="CLU_2619146_0_0_10"/>
<gene>
    <name evidence="2" type="ordered locus">Paes_0965</name>
</gene>
<evidence type="ECO:0000313" key="2">
    <source>
        <dbReference type="EMBL" id="ACF46007.1"/>
    </source>
</evidence>
<proteinExistence type="predicted"/>
<evidence type="ECO:0000313" key="3">
    <source>
        <dbReference type="Proteomes" id="UP000002725"/>
    </source>
</evidence>
<protein>
    <submittedName>
        <fullName evidence="2">Uncharacterized protein</fullName>
    </submittedName>
</protein>
<keyword evidence="3" id="KW-1185">Reference proteome</keyword>
<feature type="region of interest" description="Disordered" evidence="1">
    <location>
        <begin position="57"/>
        <end position="78"/>
    </location>
</feature>
<sequence>MGLFSKLGDNGVAQSIECKTCGSTYRGNVDRVFPYAICGGCLEGEGNNAKRNGDKFHLPTSANGVSPQKKQLVLTEKA</sequence>
<dbReference type="Proteomes" id="UP000002725">
    <property type="component" value="Chromosome"/>
</dbReference>
<dbReference type="STRING" id="290512.Paes_0965"/>
<dbReference type="KEGG" id="paa:Paes_0965"/>